<evidence type="ECO:0000256" key="3">
    <source>
        <dbReference type="ARBA" id="ARBA00022723"/>
    </source>
</evidence>
<evidence type="ECO:0000259" key="9">
    <source>
        <dbReference type="PROSITE" id="PS51007"/>
    </source>
</evidence>
<gene>
    <name evidence="10" type="ORF">ACFFLM_17705</name>
</gene>
<dbReference type="Pfam" id="PF03150">
    <property type="entry name" value="CCP_MauG"/>
    <property type="match status" value="1"/>
</dbReference>
<keyword evidence="4" id="KW-0732">Signal</keyword>
<dbReference type="EMBL" id="JBHLYR010000056">
    <property type="protein sequence ID" value="MFB9993796.1"/>
    <property type="molecule type" value="Genomic_DNA"/>
</dbReference>
<evidence type="ECO:0000313" key="11">
    <source>
        <dbReference type="Proteomes" id="UP001589733"/>
    </source>
</evidence>
<comment type="caution">
    <text evidence="10">The sequence shown here is derived from an EMBL/GenBank/DDBJ whole genome shotgun (WGS) entry which is preliminary data.</text>
</comment>
<dbReference type="GO" id="GO:0004601">
    <property type="term" value="F:peroxidase activity"/>
    <property type="evidence" value="ECO:0007669"/>
    <property type="project" value="UniProtKB-KW"/>
</dbReference>
<comment type="subcellular location">
    <subcellularLocation>
        <location evidence="1">Periplasm</location>
    </subcellularLocation>
</comment>
<evidence type="ECO:0000256" key="8">
    <source>
        <dbReference type="PROSITE-ProRule" id="PRU00433"/>
    </source>
</evidence>
<protein>
    <submittedName>
        <fullName evidence="10">Cytochrome-c peroxidase</fullName>
    </submittedName>
</protein>
<accession>A0ABV6B211</accession>
<evidence type="ECO:0000256" key="7">
    <source>
        <dbReference type="ARBA" id="ARBA00023004"/>
    </source>
</evidence>
<dbReference type="Proteomes" id="UP001589733">
    <property type="component" value="Unassembled WGS sequence"/>
</dbReference>
<keyword evidence="5" id="KW-0574">Periplasm</keyword>
<dbReference type="InterPro" id="IPR009056">
    <property type="entry name" value="Cyt_c-like_dom"/>
</dbReference>
<evidence type="ECO:0000256" key="1">
    <source>
        <dbReference type="ARBA" id="ARBA00004418"/>
    </source>
</evidence>
<dbReference type="SUPFAM" id="SSF46626">
    <property type="entry name" value="Cytochrome c"/>
    <property type="match status" value="2"/>
</dbReference>
<dbReference type="PROSITE" id="PS51007">
    <property type="entry name" value="CYTC"/>
    <property type="match status" value="1"/>
</dbReference>
<evidence type="ECO:0000256" key="6">
    <source>
        <dbReference type="ARBA" id="ARBA00023002"/>
    </source>
</evidence>
<keyword evidence="2 8" id="KW-0349">Heme</keyword>
<evidence type="ECO:0000256" key="2">
    <source>
        <dbReference type="ARBA" id="ARBA00022617"/>
    </source>
</evidence>
<keyword evidence="7 8" id="KW-0408">Iron</keyword>
<dbReference type="InterPro" id="IPR004852">
    <property type="entry name" value="Di-haem_cyt_c_peroxidsae"/>
</dbReference>
<reference evidence="10 11" key="1">
    <citation type="submission" date="2024-09" db="EMBL/GenBank/DDBJ databases">
        <authorList>
            <person name="Sun Q."/>
            <person name="Mori K."/>
        </authorList>
    </citation>
    <scope>NUCLEOTIDE SEQUENCE [LARGE SCALE GENOMIC DNA]</scope>
    <source>
        <strain evidence="10 11">JCM 13503</strain>
    </source>
</reference>
<evidence type="ECO:0000256" key="4">
    <source>
        <dbReference type="ARBA" id="ARBA00022729"/>
    </source>
</evidence>
<evidence type="ECO:0000256" key="5">
    <source>
        <dbReference type="ARBA" id="ARBA00022764"/>
    </source>
</evidence>
<proteinExistence type="predicted"/>
<dbReference type="InterPro" id="IPR051395">
    <property type="entry name" value="Cytochrome_c_Peroxidase/MauG"/>
</dbReference>
<dbReference type="PANTHER" id="PTHR30600:SF10">
    <property type="entry name" value="BLL6722 PROTEIN"/>
    <property type="match status" value="1"/>
</dbReference>
<dbReference type="PANTHER" id="PTHR30600">
    <property type="entry name" value="CYTOCHROME C PEROXIDASE-RELATED"/>
    <property type="match status" value="1"/>
</dbReference>
<name>A0ABV6B211_9DEIO</name>
<keyword evidence="3 8" id="KW-0479">Metal-binding</keyword>
<keyword evidence="11" id="KW-1185">Reference proteome</keyword>
<sequence>MTREQDWTSEQRSTLQGLSLQSLLRLPPDPSNRHADNPDAVHLGHKLFFDTRLSADGKVACASCHQPNRAFNDGLPLARGVGRTDRKTMTVIGAAYAPFLFWDGRKDSLWAQALGPLESSVEHGADRTMLVKLLAGHYRPEYEAVFGPLPDFTGLPDHAGPVADPKVRAAWEQLSPAKQRRVNVVFANLGKAIAAYERRLNPGESKFDRYVQAVLADDAQAASAMFTPDEEAGLRLFIGKAGCTSCHNGPLFTNQEFHNTGIPLVPGLSLDLGRATGAAQVRDDEFNCLGAYSDANRTDCAELRYLKADGQELNRAFKVPTLRNIALTAPYMHAGQKPTLRAVLRHYNEAPAAPEGHSELQPLNLSEKNLQQIEAFLRTLNSPVDATASLLRNPFTRP</sequence>
<dbReference type="RefSeq" id="WP_380013331.1">
    <property type="nucleotide sequence ID" value="NZ_JBHLYR010000056.1"/>
</dbReference>
<dbReference type="Gene3D" id="1.10.760.10">
    <property type="entry name" value="Cytochrome c-like domain"/>
    <property type="match status" value="2"/>
</dbReference>
<dbReference type="InterPro" id="IPR026259">
    <property type="entry name" value="MauG/Cytc_peroxidase"/>
</dbReference>
<organism evidence="10 11">
    <name type="scientific">Deinococcus oregonensis</name>
    <dbReference type="NCBI Taxonomy" id="1805970"/>
    <lineage>
        <taxon>Bacteria</taxon>
        <taxon>Thermotogati</taxon>
        <taxon>Deinococcota</taxon>
        <taxon>Deinococci</taxon>
        <taxon>Deinococcales</taxon>
        <taxon>Deinococcaceae</taxon>
        <taxon>Deinococcus</taxon>
    </lineage>
</organism>
<dbReference type="InterPro" id="IPR036909">
    <property type="entry name" value="Cyt_c-like_dom_sf"/>
</dbReference>
<feature type="domain" description="Cytochrome c" evidence="9">
    <location>
        <begin position="228"/>
        <end position="381"/>
    </location>
</feature>
<keyword evidence="6" id="KW-0560">Oxidoreductase</keyword>
<dbReference type="PIRSF" id="PIRSF000294">
    <property type="entry name" value="Cytochrome-c_peroxidase"/>
    <property type="match status" value="1"/>
</dbReference>
<evidence type="ECO:0000313" key="10">
    <source>
        <dbReference type="EMBL" id="MFB9993796.1"/>
    </source>
</evidence>
<keyword evidence="10" id="KW-0575">Peroxidase</keyword>